<dbReference type="Pfam" id="PF05345">
    <property type="entry name" value="He_PIG"/>
    <property type="match status" value="1"/>
</dbReference>
<dbReference type="Gene3D" id="2.60.40.10">
    <property type="entry name" value="Immunoglobulins"/>
    <property type="match status" value="2"/>
</dbReference>
<dbReference type="SUPFAM" id="SSF141072">
    <property type="entry name" value="CalX-like"/>
    <property type="match status" value="1"/>
</dbReference>
<dbReference type="Gene3D" id="2.60.40.2810">
    <property type="match status" value="4"/>
</dbReference>
<dbReference type="SUPFAM" id="SSF49313">
    <property type="entry name" value="Cadherin-like"/>
    <property type="match status" value="1"/>
</dbReference>
<evidence type="ECO:0008006" key="4">
    <source>
        <dbReference type="Google" id="ProtNLM"/>
    </source>
</evidence>
<dbReference type="Proteomes" id="UP001501757">
    <property type="component" value="Unassembled WGS sequence"/>
</dbReference>
<dbReference type="NCBIfam" id="NF012211">
    <property type="entry name" value="tand_rpt_95"/>
    <property type="match status" value="4"/>
</dbReference>
<sequence>MVVAKDKADNSSAAVDVPTLTRTNSTPPPPTNTAPQISGAPAGSVNAGQSYSFIPSAADADGDSLTFSIGNQPGWATFNPLTGALTGTPGNAQAGIFTGIVITVSDGQATASLPAFNIQVNAVASPVGQNMQLSGVEDQGLTITPQLQGPQGQALTLELVGGPTHGTLNSAGLGWHYQPDKDYHGEDSFSYRVRAGQQNSDAYSVTIQLSPVNDAPVAMADELVLAFNQSGNYSLDVLANDKDVDGDTLRIQSARTSVGSVTVSAGRLNWQTPAGYQGSAGLSYRISDGQGGTSQTIVNASVEGGDTSAPIVTPPADITVNATGLFTKVDLGSATASDSQGNALPVSLVAGNTLLAPGLHKVYWQATDSAGRSNTASQTVRVVPLVSLSKDQVVSEGNQVTIRAILNGPSPEYPVSIPYSVSGSADAADHDLQDGVMNIAAGLESSVSFSILSDALAEPEESVVIGLSPSLNLGAKSSTRISIRDGNIAPKISLSVQQQGKTQLSVSQEGGNVTVFAQVTDPNPSDQITLEWQSGLDNLSTADNEFVFNPSSVSPGIYSVTLLASDNGIPNLTARERVFVDVAASLPELTDADTDGDLIPDNEEGFADSDADGIPDYLDAINECNVMPETLETRLGFLAEGEPGACLRKGSVAATNRLGGLQLGEEQITNQLPSDDGAVNVGGLFDFIAYGLPEAGQSYRLVIPQQLPVPQGGVYRKLVSGQWQDFVLDADNQVFSTLGEPGICPPPGDAQWQSGLTPGHHCVQLQIQDGGPNDDDGVANGSIVDPGGVAVPLNGNQQPMAQDDMASMDWNTSIELDVLANDQDSDGDSLTISSVSVELGQVVIENNKLHFTPPQDYGGVINISYSISDGKGGTSTANVQVTILANQSPIALPDEATTEQGTALNIVVMSNDSDPDGDPLTLISASAQRGSVSINADGTLRYSPEAGFSGTDVITYLIEDNNGAQAQGLVSVTVKAMEKVTVVNKSSGGGLGAWLVLLMLLSMFRGREKNL</sequence>
<protein>
    <recommendedName>
        <fullName evidence="4">Tandem-95 repeat protein</fullName>
    </recommendedName>
</protein>
<evidence type="ECO:0000313" key="2">
    <source>
        <dbReference type="EMBL" id="GAA0352229.1"/>
    </source>
</evidence>
<dbReference type="PANTHER" id="PTHR34720">
    <property type="entry name" value="MICROCYSTIN DEPENDENT PROTEIN"/>
    <property type="match status" value="1"/>
</dbReference>
<name>A0ABP3GQG6_9ALTE</name>
<reference evidence="3" key="1">
    <citation type="journal article" date="2019" name="Int. J. Syst. Evol. Microbiol.">
        <title>The Global Catalogue of Microorganisms (GCM) 10K type strain sequencing project: providing services to taxonomists for standard genome sequencing and annotation.</title>
        <authorList>
            <consortium name="The Broad Institute Genomics Platform"/>
            <consortium name="The Broad Institute Genome Sequencing Center for Infectious Disease"/>
            <person name="Wu L."/>
            <person name="Ma J."/>
        </authorList>
    </citation>
    <scope>NUCLEOTIDE SEQUENCE [LARGE SCALE GENOMIC DNA]</scope>
    <source>
        <strain evidence="3">JCM 13378</strain>
    </source>
</reference>
<feature type="region of interest" description="Disordered" evidence="1">
    <location>
        <begin position="1"/>
        <end position="42"/>
    </location>
</feature>
<accession>A0ABP3GQG6</accession>
<organism evidence="2 3">
    <name type="scientific">Bowmanella denitrificans</name>
    <dbReference type="NCBI Taxonomy" id="366582"/>
    <lineage>
        <taxon>Bacteria</taxon>
        <taxon>Pseudomonadati</taxon>
        <taxon>Pseudomonadota</taxon>
        <taxon>Gammaproteobacteria</taxon>
        <taxon>Alteromonadales</taxon>
        <taxon>Alteromonadaceae</taxon>
        <taxon>Bowmanella</taxon>
    </lineage>
</organism>
<dbReference type="InterPro" id="IPR053784">
    <property type="entry name" value="Choice_anch_U_dom"/>
</dbReference>
<dbReference type="InterPro" id="IPR013783">
    <property type="entry name" value="Ig-like_fold"/>
</dbReference>
<gene>
    <name evidence="2" type="ORF">GCM10009092_15780</name>
</gene>
<dbReference type="Pfam" id="PF17963">
    <property type="entry name" value="Big_9"/>
    <property type="match status" value="4"/>
</dbReference>
<dbReference type="NCBIfam" id="NF041766">
    <property type="entry name" value="choice_anch_U"/>
    <property type="match status" value="1"/>
</dbReference>
<comment type="caution">
    <text evidence="2">The sequence shown here is derived from an EMBL/GenBank/DDBJ whole genome shotgun (WGS) entry which is preliminary data.</text>
</comment>
<evidence type="ECO:0000256" key="1">
    <source>
        <dbReference type="SAM" id="MobiDB-lite"/>
    </source>
</evidence>
<proteinExistence type="predicted"/>
<dbReference type="InterPro" id="IPR015919">
    <property type="entry name" value="Cadherin-like_sf"/>
</dbReference>
<dbReference type="EMBL" id="BAAAEI010000006">
    <property type="protein sequence ID" value="GAA0352229.1"/>
    <property type="molecule type" value="Genomic_DNA"/>
</dbReference>
<keyword evidence="3" id="KW-1185">Reference proteome</keyword>
<dbReference type="PANTHER" id="PTHR34720:SF9">
    <property type="entry name" value="BLR4714 PROTEIN"/>
    <property type="match status" value="1"/>
</dbReference>
<dbReference type="Gene3D" id="2.60.40.2030">
    <property type="match status" value="1"/>
</dbReference>
<dbReference type="InterPro" id="IPR038081">
    <property type="entry name" value="CalX-like_sf"/>
</dbReference>
<evidence type="ECO:0000313" key="3">
    <source>
        <dbReference type="Proteomes" id="UP001501757"/>
    </source>
</evidence>